<reference evidence="2 3" key="1">
    <citation type="submission" date="2012-05" db="EMBL/GenBank/DDBJ databases">
        <authorList>
            <person name="Harkins D.M."/>
            <person name="Madupu R."/>
            <person name="Durkin A.S."/>
            <person name="Torralba M."/>
            <person name="Methe B."/>
            <person name="Sutton G.G."/>
            <person name="Nelson K.E."/>
        </authorList>
    </citation>
    <scope>NUCLEOTIDE SEQUENCE [LARGE SCALE GENOMIC DNA]</scope>
    <source>
        <strain evidence="2 3">F0490</strain>
    </source>
</reference>
<sequence length="495" mass="50076">MASKTAILSVRVVSDVKDATKGLDDVADKTGRLEDGLKRAAAPAGIAVAALAGIGKAATDSASELQQSAGAVESVFGGHAAAVQDAAKTAASSVGLAASEYQNMSAVLGAQLKNMGTPMEDLAGSTQNLIGLGSDLAATFGGTTADAVSAISALLRGERDPIERYGVSIKQSDINARLAAEGMDKLEGAAKTQAEAQAALALLTEQTASAQGQFARETDTMAGSQQIAAAQFENAKAALGEKLLPVVTQFMEAMSGAAQWVAQNSDALLVLGGVVGTIAGVILAANAAMGVWTAVQTTARVATAAWTGVQAAFNAVMALNPITLVVIAIGALVAAVVVAYNKSEAFRNAVSALWDAIKAGGGWIVDHVIKPIGDAFNAVVDAVKSVYDWVKNLFSGFQLPGWLSSVLSWFGLEAPSGPESGAILAATGTTDAPLARLASWALAPRTGSSPTPAGSVVNITVNGALDPDAVARQIGRILSRRDLINGTEQIVGATL</sequence>
<comment type="caution">
    <text evidence="2">The sequence shown here is derived from an EMBL/GenBank/DDBJ whole genome shotgun (WGS) entry which is preliminary data.</text>
</comment>
<keyword evidence="1" id="KW-0472">Membrane</keyword>
<keyword evidence="3" id="KW-1185">Reference proteome</keyword>
<keyword evidence="1" id="KW-1133">Transmembrane helix</keyword>
<evidence type="ECO:0000313" key="3">
    <source>
        <dbReference type="Proteomes" id="UP000004578"/>
    </source>
</evidence>
<dbReference type="Proteomes" id="UP000004578">
    <property type="component" value="Unassembled WGS sequence"/>
</dbReference>
<organism evidence="2 3">
    <name type="scientific">Schaalia georgiae F0490</name>
    <dbReference type="NCBI Taxonomy" id="1125717"/>
    <lineage>
        <taxon>Bacteria</taxon>
        <taxon>Bacillati</taxon>
        <taxon>Actinomycetota</taxon>
        <taxon>Actinomycetes</taxon>
        <taxon>Actinomycetales</taxon>
        <taxon>Actinomycetaceae</taxon>
        <taxon>Schaalia</taxon>
    </lineage>
</organism>
<dbReference type="RefSeq" id="WP_005867126.1">
    <property type="nucleotide sequence ID" value="NZ_AKFS01000006.1"/>
</dbReference>
<gene>
    <name evidence="2" type="ORF">HMPREF1317_1697</name>
</gene>
<name>J1HZB8_9ACTO</name>
<dbReference type="EMBL" id="AKFS01000006">
    <property type="protein sequence ID" value="EJF51720.1"/>
    <property type="molecule type" value="Genomic_DNA"/>
</dbReference>
<dbReference type="PATRIC" id="fig|1125717.3.peg.39"/>
<feature type="transmembrane region" description="Helical" evidence="1">
    <location>
        <begin position="315"/>
        <end position="340"/>
    </location>
</feature>
<protein>
    <submittedName>
        <fullName evidence="2">Uncharacterized protein</fullName>
    </submittedName>
</protein>
<evidence type="ECO:0000256" key="1">
    <source>
        <dbReference type="SAM" id="Phobius"/>
    </source>
</evidence>
<feature type="transmembrane region" description="Helical" evidence="1">
    <location>
        <begin position="268"/>
        <end position="295"/>
    </location>
</feature>
<keyword evidence="1" id="KW-0812">Transmembrane</keyword>
<dbReference type="AlphaFoldDB" id="J1HZB8"/>
<proteinExistence type="predicted"/>
<accession>J1HZB8</accession>
<evidence type="ECO:0000313" key="2">
    <source>
        <dbReference type="EMBL" id="EJF51720.1"/>
    </source>
</evidence>
<dbReference type="OrthoDB" id="177147at2"/>